<dbReference type="InterPro" id="IPR011604">
    <property type="entry name" value="PDDEXK-like_dom_sf"/>
</dbReference>
<proteinExistence type="predicted"/>
<dbReference type="InterPro" id="IPR049012">
    <property type="entry name" value="Mutator_transp_dom"/>
</dbReference>
<name>A0ABQ9HCT4_9NEOP</name>
<dbReference type="EMBL" id="JARBHB010000006">
    <property type="protein sequence ID" value="KAJ8882123.1"/>
    <property type="molecule type" value="Genomic_DNA"/>
</dbReference>
<dbReference type="Gene3D" id="3.90.320.10">
    <property type="match status" value="1"/>
</dbReference>
<gene>
    <name evidence="2" type="ORF">PR048_018611</name>
</gene>
<reference evidence="2 3" key="1">
    <citation type="submission" date="2023-02" db="EMBL/GenBank/DDBJ databases">
        <title>LHISI_Scaffold_Assembly.</title>
        <authorList>
            <person name="Stuart O.P."/>
            <person name="Cleave R."/>
            <person name="Magrath M.J.L."/>
            <person name="Mikheyev A.S."/>
        </authorList>
    </citation>
    <scope>NUCLEOTIDE SEQUENCE [LARGE SCALE GENOMIC DNA]</scope>
    <source>
        <strain evidence="2">Daus_M_001</strain>
        <tissue evidence="2">Leg muscle</tissue>
    </source>
</reference>
<evidence type="ECO:0000259" key="1">
    <source>
        <dbReference type="Pfam" id="PF20700"/>
    </source>
</evidence>
<keyword evidence="3" id="KW-1185">Reference proteome</keyword>
<evidence type="ECO:0000313" key="3">
    <source>
        <dbReference type="Proteomes" id="UP001159363"/>
    </source>
</evidence>
<dbReference type="PANTHER" id="PTHR46609:SF8">
    <property type="entry name" value="YQAJ VIRAL RECOMBINASE DOMAIN-CONTAINING PROTEIN"/>
    <property type="match status" value="1"/>
</dbReference>
<dbReference type="InterPro" id="IPR051703">
    <property type="entry name" value="NF-kappa-B_Signaling_Reg"/>
</dbReference>
<evidence type="ECO:0000313" key="2">
    <source>
        <dbReference type="EMBL" id="KAJ8882123.1"/>
    </source>
</evidence>
<feature type="domain" description="Mutator-like transposase" evidence="1">
    <location>
        <begin position="2"/>
        <end position="105"/>
    </location>
</feature>
<comment type="caution">
    <text evidence="2">The sequence shown here is derived from an EMBL/GenBank/DDBJ whole genome shotgun (WGS) entry which is preliminary data.</text>
</comment>
<accession>A0ABQ9HCT4</accession>
<protein>
    <recommendedName>
        <fullName evidence="1">Mutator-like transposase domain-containing protein</fullName>
    </recommendedName>
</protein>
<dbReference type="PANTHER" id="PTHR46609">
    <property type="entry name" value="EXONUCLEASE, PHAGE-TYPE/RECB, C-TERMINAL DOMAIN-CONTAINING PROTEIN"/>
    <property type="match status" value="1"/>
</dbReference>
<dbReference type="Proteomes" id="UP001159363">
    <property type="component" value="Chromosome 5"/>
</dbReference>
<dbReference type="Pfam" id="PF20700">
    <property type="entry name" value="Mutator"/>
    <property type="match status" value="1"/>
</dbReference>
<dbReference type="SUPFAM" id="SSF52980">
    <property type="entry name" value="Restriction endonuclease-like"/>
    <property type="match status" value="1"/>
</dbReference>
<organism evidence="2 3">
    <name type="scientific">Dryococelus australis</name>
    <dbReference type="NCBI Taxonomy" id="614101"/>
    <lineage>
        <taxon>Eukaryota</taxon>
        <taxon>Metazoa</taxon>
        <taxon>Ecdysozoa</taxon>
        <taxon>Arthropoda</taxon>
        <taxon>Hexapoda</taxon>
        <taxon>Insecta</taxon>
        <taxon>Pterygota</taxon>
        <taxon>Neoptera</taxon>
        <taxon>Polyneoptera</taxon>
        <taxon>Phasmatodea</taxon>
        <taxon>Verophasmatodea</taxon>
        <taxon>Anareolatae</taxon>
        <taxon>Phasmatidae</taxon>
        <taxon>Eurycanthinae</taxon>
        <taxon>Dryococelus</taxon>
    </lineage>
</organism>
<sequence length="288" mass="33062">MYGQNFTITKIECSNHILRNYIRRIRGIAQKTKNEGGPVSPLLRKAMSDKQLHLRAAVTGVVHHSHAQKDLSIHKKIEELKLDIYNDPFHVFGDHTGCESWGYFCSGSKENEENVVPSLQRSGIWQGIIAARNIVAHHARKELTAEKIKRRRMDNPQKLKRIKLQMSGPDCDYGCIELGLPDMEPDFLREIPQSFLPGQSDSLLWKAERFKRLTASHFGTICKMKKSTKRGKSVVNILYIRFSGTAATRYGLENERNAVEDFEFKSSKKVARWAYLSIWRMHGSRHLA</sequence>
<dbReference type="InterPro" id="IPR011335">
    <property type="entry name" value="Restrct_endonuc-II-like"/>
</dbReference>